<organism evidence="2 3">
    <name type="scientific">Chloroflexus islandicus</name>
    <dbReference type="NCBI Taxonomy" id="1707952"/>
    <lineage>
        <taxon>Bacteria</taxon>
        <taxon>Bacillati</taxon>
        <taxon>Chloroflexota</taxon>
        <taxon>Chloroflexia</taxon>
        <taxon>Chloroflexales</taxon>
        <taxon>Chloroflexineae</taxon>
        <taxon>Chloroflexaceae</taxon>
        <taxon>Chloroflexus</taxon>
    </lineage>
</organism>
<evidence type="ECO:0000313" key="2">
    <source>
        <dbReference type="EMBL" id="OAN38239.1"/>
    </source>
</evidence>
<dbReference type="InterPro" id="IPR000873">
    <property type="entry name" value="AMP-dep_synth/lig_dom"/>
</dbReference>
<proteinExistence type="predicted"/>
<dbReference type="AlphaFoldDB" id="A0A178LVZ4"/>
<protein>
    <submittedName>
        <fullName evidence="2">Capsule biosynthesis protein CapK</fullName>
    </submittedName>
</protein>
<dbReference type="Gene3D" id="3.40.50.12780">
    <property type="entry name" value="N-terminal domain of ligase-like"/>
    <property type="match status" value="1"/>
</dbReference>
<dbReference type="STRING" id="1707952.A6A03_04950"/>
<evidence type="ECO:0000313" key="3">
    <source>
        <dbReference type="Proteomes" id="UP000078287"/>
    </source>
</evidence>
<dbReference type="EMBL" id="LWQS01000103">
    <property type="protein sequence ID" value="OAN38239.1"/>
    <property type="molecule type" value="Genomic_DNA"/>
</dbReference>
<name>A0A178LVZ4_9CHLR</name>
<accession>A0A178LVZ4</accession>
<keyword evidence="3" id="KW-1185">Reference proteome</keyword>
<dbReference type="RefSeq" id="WP_066791206.1">
    <property type="nucleotide sequence ID" value="NZ_LWQS01000103.1"/>
</dbReference>
<comment type="caution">
    <text evidence="2">The sequence shown here is derived from an EMBL/GenBank/DDBJ whole genome shotgun (WGS) entry which is preliminary data.</text>
</comment>
<dbReference type="InterPro" id="IPR042099">
    <property type="entry name" value="ANL_N_sf"/>
</dbReference>
<dbReference type="Pfam" id="PF00501">
    <property type="entry name" value="AMP-binding"/>
    <property type="match status" value="1"/>
</dbReference>
<dbReference type="PANTHER" id="PTHR36932">
    <property type="entry name" value="CAPSULAR POLYSACCHARIDE BIOSYNTHESIS PROTEIN"/>
    <property type="match status" value="1"/>
</dbReference>
<dbReference type="OrthoDB" id="580775at2"/>
<dbReference type="PANTHER" id="PTHR36932:SF1">
    <property type="entry name" value="CAPSULAR POLYSACCHARIDE BIOSYNTHESIS PROTEIN"/>
    <property type="match status" value="1"/>
</dbReference>
<sequence>MNMLRLPSQQQIYDTAPRWLQRVLVNAEAVRREWFRRYGDYQQLVAAHDPVWYYRPRAEQEAWQLARLNRLLAEARQRVPHYRRVLPDRTLASLAELPSLPMLSKEQIRRNPFDLVAADRDRRTLWPRKTSGSTGTPLTFYLDREATRNHQAPADAMLAVLGCRFGEPRARFSGAYVAPYTRTKPPFWIWIDLYRQLQCSAYHLAPAFYPHYLRVLRERGVVYGTGYPTAWHLLATYILESGDQPPRLRAIITDSEGISLEQQAVVEQAFGCPMVQTYGTGEIGQIAWQCEHRRYHVLSRAAIAEVVDDAGQPVAPGETGQIVVTTFASSGTPFIRYQTGDLATLAADDCPCGRHSPSWLAIEGRIDDRIKTPDGRWIGRLSHVTKPGVGIKESQIAQVALDRIVIRVVPAPDFAPESMQAVIEAARRYLGPTMQIEWELVERLPRTRAGKLRHVVREIPS</sequence>
<dbReference type="InterPro" id="IPR053158">
    <property type="entry name" value="CapK_Type1_Caps_Biosynth"/>
</dbReference>
<gene>
    <name evidence="2" type="ORF">A6A03_04950</name>
</gene>
<evidence type="ECO:0000259" key="1">
    <source>
        <dbReference type="Pfam" id="PF00501"/>
    </source>
</evidence>
<dbReference type="SUPFAM" id="SSF56801">
    <property type="entry name" value="Acetyl-CoA synthetase-like"/>
    <property type="match status" value="1"/>
</dbReference>
<reference evidence="2 3" key="1">
    <citation type="submission" date="2016-04" db="EMBL/GenBank/DDBJ databases">
        <title>Chloroflexus islandicus sp. nov., a thermophilic filamentous anoxygenic phototrophic bacterium from geyser Strokkur (Iceland).</title>
        <authorList>
            <person name="Gaisin V.A."/>
            <person name="Kalashnikov A.M."/>
            <person name="Sukhacheva M.V."/>
            <person name="Grouzdev D.S."/>
            <person name="Ivanov T.M."/>
            <person name="Kuznetsov B."/>
            <person name="Gorlenko V.M."/>
        </authorList>
    </citation>
    <scope>NUCLEOTIDE SEQUENCE [LARGE SCALE GENOMIC DNA]</scope>
    <source>
        <strain evidence="3">isl-2</strain>
    </source>
</reference>
<feature type="domain" description="AMP-dependent synthetase/ligase" evidence="1">
    <location>
        <begin position="189"/>
        <end position="325"/>
    </location>
</feature>
<dbReference type="Proteomes" id="UP000078287">
    <property type="component" value="Unassembled WGS sequence"/>
</dbReference>